<evidence type="ECO:0000256" key="1">
    <source>
        <dbReference type="SAM" id="MobiDB-lite"/>
    </source>
</evidence>
<protein>
    <submittedName>
        <fullName evidence="2">Uncharacterized protein</fullName>
    </submittedName>
</protein>
<accession>A0A0C3J3C4</accession>
<dbReference type="HOGENOM" id="CLU_018294_8_1_1"/>
<name>A0A0C3J3C4_PISTI</name>
<reference evidence="3" key="2">
    <citation type="submission" date="2015-01" db="EMBL/GenBank/DDBJ databases">
        <title>Evolutionary Origins and Diversification of the Mycorrhizal Mutualists.</title>
        <authorList>
            <consortium name="DOE Joint Genome Institute"/>
            <consortium name="Mycorrhizal Genomics Consortium"/>
            <person name="Kohler A."/>
            <person name="Kuo A."/>
            <person name="Nagy L.G."/>
            <person name="Floudas D."/>
            <person name="Copeland A."/>
            <person name="Barry K.W."/>
            <person name="Cichocki N."/>
            <person name="Veneault-Fourrey C."/>
            <person name="LaButti K."/>
            <person name="Lindquist E.A."/>
            <person name="Lipzen A."/>
            <person name="Lundell T."/>
            <person name="Morin E."/>
            <person name="Murat C."/>
            <person name="Riley R."/>
            <person name="Ohm R."/>
            <person name="Sun H."/>
            <person name="Tunlid A."/>
            <person name="Henrissat B."/>
            <person name="Grigoriev I.V."/>
            <person name="Hibbett D.S."/>
            <person name="Martin F."/>
        </authorList>
    </citation>
    <scope>NUCLEOTIDE SEQUENCE [LARGE SCALE GENOMIC DNA]</scope>
    <source>
        <strain evidence="3">Marx 270</strain>
    </source>
</reference>
<evidence type="ECO:0000313" key="2">
    <source>
        <dbReference type="EMBL" id="KIO03578.1"/>
    </source>
</evidence>
<gene>
    <name evidence="2" type="ORF">M404DRAFT_145098</name>
</gene>
<reference evidence="2 3" key="1">
    <citation type="submission" date="2014-04" db="EMBL/GenBank/DDBJ databases">
        <authorList>
            <consortium name="DOE Joint Genome Institute"/>
            <person name="Kuo A."/>
            <person name="Kohler A."/>
            <person name="Costa M.D."/>
            <person name="Nagy L.G."/>
            <person name="Floudas D."/>
            <person name="Copeland A."/>
            <person name="Barry K.W."/>
            <person name="Cichocki N."/>
            <person name="Veneault-Fourrey C."/>
            <person name="LaButti K."/>
            <person name="Lindquist E.A."/>
            <person name="Lipzen A."/>
            <person name="Lundell T."/>
            <person name="Morin E."/>
            <person name="Murat C."/>
            <person name="Sun H."/>
            <person name="Tunlid A."/>
            <person name="Henrissat B."/>
            <person name="Grigoriev I.V."/>
            <person name="Hibbett D.S."/>
            <person name="Martin F."/>
            <person name="Nordberg H.P."/>
            <person name="Cantor M.N."/>
            <person name="Hua S.X."/>
        </authorList>
    </citation>
    <scope>NUCLEOTIDE SEQUENCE [LARGE SCALE GENOMIC DNA]</scope>
    <source>
        <strain evidence="2 3">Marx 270</strain>
    </source>
</reference>
<keyword evidence="3" id="KW-1185">Reference proteome</keyword>
<organism evidence="2 3">
    <name type="scientific">Pisolithus tinctorius Marx 270</name>
    <dbReference type="NCBI Taxonomy" id="870435"/>
    <lineage>
        <taxon>Eukaryota</taxon>
        <taxon>Fungi</taxon>
        <taxon>Dikarya</taxon>
        <taxon>Basidiomycota</taxon>
        <taxon>Agaricomycotina</taxon>
        <taxon>Agaricomycetes</taxon>
        <taxon>Agaricomycetidae</taxon>
        <taxon>Boletales</taxon>
        <taxon>Sclerodermatineae</taxon>
        <taxon>Pisolithaceae</taxon>
        <taxon>Pisolithus</taxon>
    </lineage>
</organism>
<sequence>MPAELGECRPWPKPAPYNWQPRAQPTKSTPATSAILAKPKRHENLTLNDWLTVFAYIDKHPDLPQDQVVSYFRS</sequence>
<dbReference type="Proteomes" id="UP000054217">
    <property type="component" value="Unassembled WGS sequence"/>
</dbReference>
<dbReference type="OrthoDB" id="162969at2759"/>
<dbReference type="EMBL" id="KN831975">
    <property type="protein sequence ID" value="KIO03578.1"/>
    <property type="molecule type" value="Genomic_DNA"/>
</dbReference>
<dbReference type="AlphaFoldDB" id="A0A0C3J3C4"/>
<dbReference type="InParanoid" id="A0A0C3J3C4"/>
<proteinExistence type="predicted"/>
<evidence type="ECO:0000313" key="3">
    <source>
        <dbReference type="Proteomes" id="UP000054217"/>
    </source>
</evidence>
<feature type="compositionally biased region" description="Polar residues" evidence="1">
    <location>
        <begin position="21"/>
        <end position="30"/>
    </location>
</feature>
<feature type="region of interest" description="Disordered" evidence="1">
    <location>
        <begin position="1"/>
        <end position="30"/>
    </location>
</feature>